<dbReference type="KEGG" id="orp:MOP44_07655"/>
<dbReference type="Pfam" id="PF13618">
    <property type="entry name" value="Gluconate_2-dh3"/>
    <property type="match status" value="1"/>
</dbReference>
<dbReference type="InterPro" id="IPR027056">
    <property type="entry name" value="Gluconate_2DH_su3"/>
</dbReference>
<evidence type="ECO:0000313" key="1">
    <source>
        <dbReference type="EMBL" id="UWZ85812.1"/>
    </source>
</evidence>
<name>A0A9J7BSF7_9BACT</name>
<dbReference type="RefSeq" id="WP_260795418.1">
    <property type="nucleotide sequence ID" value="NZ_CP093313.1"/>
</dbReference>
<dbReference type="PROSITE" id="PS51318">
    <property type="entry name" value="TAT"/>
    <property type="match status" value="1"/>
</dbReference>
<dbReference type="AlphaFoldDB" id="A0A9J7BSF7"/>
<protein>
    <submittedName>
        <fullName evidence="1">Gluconate 2-dehydrogenase subunit 3 family protein</fullName>
    </submittedName>
</protein>
<keyword evidence="2" id="KW-1185">Reference proteome</keyword>
<evidence type="ECO:0000313" key="2">
    <source>
        <dbReference type="Proteomes" id="UP001059380"/>
    </source>
</evidence>
<gene>
    <name evidence="1" type="ORF">MOP44_07655</name>
</gene>
<organism evidence="1 2">
    <name type="scientific">Occallatibacter riparius</name>
    <dbReference type="NCBI Taxonomy" id="1002689"/>
    <lineage>
        <taxon>Bacteria</taxon>
        <taxon>Pseudomonadati</taxon>
        <taxon>Acidobacteriota</taxon>
        <taxon>Terriglobia</taxon>
        <taxon>Terriglobales</taxon>
        <taxon>Acidobacteriaceae</taxon>
        <taxon>Occallatibacter</taxon>
    </lineage>
</organism>
<dbReference type="Proteomes" id="UP001059380">
    <property type="component" value="Chromosome"/>
</dbReference>
<dbReference type="EMBL" id="CP093313">
    <property type="protein sequence ID" value="UWZ85812.1"/>
    <property type="molecule type" value="Genomic_DNA"/>
</dbReference>
<dbReference type="InterPro" id="IPR006311">
    <property type="entry name" value="TAT_signal"/>
</dbReference>
<reference evidence="1" key="1">
    <citation type="submission" date="2021-04" db="EMBL/GenBank/DDBJ databases">
        <title>Phylogenetic analysis of Acidobacteriaceae.</title>
        <authorList>
            <person name="Qiu L."/>
            <person name="Zhang Q."/>
        </authorList>
    </citation>
    <scope>NUCLEOTIDE SEQUENCE</scope>
    <source>
        <strain evidence="1">DSM 25168</strain>
    </source>
</reference>
<proteinExistence type="predicted"/>
<sequence length="196" mass="21134">MTLDPVSRRAVLKSLTMSVAAGSVLRVIPAQAAEHAHHAIEAEKAAGAYTPKFFDAQGYKTLQALSDAILPPDADSGGAVEGGAPEFIDLLASENTEYQAELGGFLRWLDATCTSRYGKPWIDCTKGQQTEILDQVAYRKNAEQDPSLEKPIAGFAFLRNFVADGFFTSKIGIRYLGYKGNTYLTEFPGCPPVPGV</sequence>
<accession>A0A9J7BSF7</accession>